<organism evidence="2 3">
    <name type="scientific">Felis catus</name>
    <name type="common">Cat</name>
    <name type="synonym">Felis silvestris catus</name>
    <dbReference type="NCBI Taxonomy" id="9685"/>
    <lineage>
        <taxon>Eukaryota</taxon>
        <taxon>Metazoa</taxon>
        <taxon>Chordata</taxon>
        <taxon>Craniata</taxon>
        <taxon>Vertebrata</taxon>
        <taxon>Euteleostomi</taxon>
        <taxon>Mammalia</taxon>
        <taxon>Eutheria</taxon>
        <taxon>Laurasiatheria</taxon>
        <taxon>Carnivora</taxon>
        <taxon>Feliformia</taxon>
        <taxon>Felidae</taxon>
        <taxon>Felinae</taxon>
        <taxon>Felis</taxon>
    </lineage>
</organism>
<proteinExistence type="predicted"/>
<reference evidence="2" key="3">
    <citation type="submission" date="2025-09" db="UniProtKB">
        <authorList>
            <consortium name="Ensembl"/>
        </authorList>
    </citation>
    <scope>IDENTIFICATION</scope>
    <source>
        <strain evidence="2">breed Abyssinian</strain>
    </source>
</reference>
<feature type="compositionally biased region" description="Polar residues" evidence="1">
    <location>
        <begin position="1"/>
        <end position="14"/>
    </location>
</feature>
<sequence length="115" mass="12953">MSLSPRSSNFSRQWESPGEPIGPGVADSDYIQNKFSLTGLSEQVPPRPQLELNEEIGDNPNQSDLTELYNYKTHSMALSRQLQKPRQDNLLIPHLTHPSVTDTSIPLLPQFRESP</sequence>
<protein>
    <submittedName>
        <fullName evidence="2">Uncharacterized protein</fullName>
    </submittedName>
</protein>
<reference evidence="2" key="2">
    <citation type="submission" date="2025-08" db="UniProtKB">
        <authorList>
            <consortium name="Ensembl"/>
        </authorList>
    </citation>
    <scope>IDENTIFICATION</scope>
    <source>
        <strain evidence="2">breed Abyssinian</strain>
    </source>
</reference>
<evidence type="ECO:0000256" key="1">
    <source>
        <dbReference type="SAM" id="MobiDB-lite"/>
    </source>
</evidence>
<evidence type="ECO:0000313" key="3">
    <source>
        <dbReference type="Proteomes" id="UP000823872"/>
    </source>
</evidence>
<name>A0ABI7VQP9_FELCA</name>
<dbReference type="GeneTree" id="ENSGT00990000211033"/>
<feature type="region of interest" description="Disordered" evidence="1">
    <location>
        <begin position="1"/>
        <end position="63"/>
    </location>
</feature>
<feature type="compositionally biased region" description="Polar residues" evidence="1">
    <location>
        <begin position="30"/>
        <end position="41"/>
    </location>
</feature>
<feature type="region of interest" description="Disordered" evidence="1">
    <location>
        <begin position="94"/>
        <end position="115"/>
    </location>
</feature>
<dbReference type="Ensembl" id="ENSFCTT00005001135.1">
    <property type="protein sequence ID" value="ENSFCTP00005000484.1"/>
    <property type="gene ID" value="ENSFCTG00005000446.1"/>
</dbReference>
<dbReference type="Proteomes" id="UP000823872">
    <property type="component" value="Chromosome A1"/>
</dbReference>
<reference evidence="2 3" key="1">
    <citation type="submission" date="2021-02" db="EMBL/GenBank/DDBJ databases">
        <title>Safari Cat Assemblies.</title>
        <authorList>
            <person name="Bredemeyer K.R."/>
            <person name="Murphy W.J."/>
        </authorList>
    </citation>
    <scope>NUCLEOTIDE SEQUENCE [LARGE SCALE GENOMIC DNA]</scope>
</reference>
<accession>A0ABI7VQP9</accession>
<keyword evidence="3" id="KW-1185">Reference proteome</keyword>
<evidence type="ECO:0000313" key="2">
    <source>
        <dbReference type="Ensembl" id="ENSFCTP00005000484.1"/>
    </source>
</evidence>